<keyword evidence="3" id="KW-1185">Reference proteome</keyword>
<sequence length="226" mass="24016">MKLLPLIVIRPEPGNAATIAAARERGLHAIGYPLFRIEPTRWSVAEGRFEAILAGSANIFRHGGPQLDALKHLPVIAVGEATASAARAAGFTVVRTGEGGLQPVVETLAPGTYLRLAGEDRVTLAPPPGVRIETAVVYAARPVPLPDELVAVLARPAVVLLHSGAAAKHFRQQCERTGITRESLYLACLAPRIAALAGDGWGDLRIADSRTDSDLLELGRRMCQTM</sequence>
<dbReference type="AlphaFoldDB" id="Q2G4K0"/>
<dbReference type="InterPro" id="IPR036108">
    <property type="entry name" value="4pyrrol_syn_uPrphyn_synt_sf"/>
</dbReference>
<feature type="domain" description="Tetrapyrrole biosynthesis uroporphyrinogen III synthase" evidence="1">
    <location>
        <begin position="19"/>
        <end position="216"/>
    </location>
</feature>
<dbReference type="GO" id="GO:0033014">
    <property type="term" value="P:tetrapyrrole biosynthetic process"/>
    <property type="evidence" value="ECO:0007669"/>
    <property type="project" value="InterPro"/>
</dbReference>
<organism evidence="2 3">
    <name type="scientific">Novosphingobium aromaticivorans (strain ATCC 700278 / DSM 12444 / CCUG 56034 / CIP 105152 / NBRC 16084 / F199)</name>
    <dbReference type="NCBI Taxonomy" id="279238"/>
    <lineage>
        <taxon>Bacteria</taxon>
        <taxon>Pseudomonadati</taxon>
        <taxon>Pseudomonadota</taxon>
        <taxon>Alphaproteobacteria</taxon>
        <taxon>Sphingomonadales</taxon>
        <taxon>Sphingomonadaceae</taxon>
        <taxon>Novosphingobium</taxon>
    </lineage>
</organism>
<evidence type="ECO:0000313" key="3">
    <source>
        <dbReference type="Proteomes" id="UP000009134"/>
    </source>
</evidence>
<accession>Q2G4K0</accession>
<evidence type="ECO:0000259" key="1">
    <source>
        <dbReference type="Pfam" id="PF02602"/>
    </source>
</evidence>
<dbReference type="Proteomes" id="UP000009134">
    <property type="component" value="Chromosome"/>
</dbReference>
<gene>
    <name evidence="2" type="ordered locus">Saro_2787</name>
</gene>
<proteinExistence type="predicted"/>
<dbReference type="HOGENOM" id="CLU_011276_10_2_5"/>
<reference evidence="3" key="1">
    <citation type="submission" date="2006-01" db="EMBL/GenBank/DDBJ databases">
        <title>Complete sequence of Novosphingobium aromaticivorans DSM 12444.</title>
        <authorList>
            <consortium name="US DOE Joint Genome Institute"/>
            <person name="Copeland A."/>
            <person name="Lucas S."/>
            <person name="Lapidus A."/>
            <person name="Barry K."/>
            <person name="Detter J.C."/>
            <person name="Glavina T."/>
            <person name="Hammon N."/>
            <person name="Israni S."/>
            <person name="Pitluck S."/>
            <person name="Chain P."/>
            <person name="Malfatti S."/>
            <person name="Shin M."/>
            <person name="Vergez L."/>
            <person name="Schmutz J."/>
            <person name="Larimer F."/>
            <person name="Land M."/>
            <person name="Kyrpides N."/>
            <person name="Ivanova N."/>
            <person name="Fredrickson J."/>
            <person name="Balkwill D."/>
            <person name="Romine M.F."/>
            <person name="Richardson P."/>
        </authorList>
    </citation>
    <scope>NUCLEOTIDE SEQUENCE [LARGE SCALE GENOMIC DNA]</scope>
    <source>
        <strain evidence="3">ATCC 700278 / DSM 12444 / CCUG 56034 / CIP 105152 / NBRC 16084 / F199</strain>
    </source>
</reference>
<dbReference type="Pfam" id="PF02602">
    <property type="entry name" value="HEM4"/>
    <property type="match status" value="1"/>
</dbReference>
<protein>
    <submittedName>
        <fullName evidence="2">Uroporphyrinogen-III synthase</fullName>
    </submittedName>
</protein>
<dbReference type="Gene3D" id="3.40.50.10090">
    <property type="match status" value="2"/>
</dbReference>
<dbReference type="STRING" id="279238.Saro_2787"/>
<evidence type="ECO:0000313" key="2">
    <source>
        <dbReference type="EMBL" id="ABD27223.1"/>
    </source>
</evidence>
<dbReference type="eggNOG" id="COG1587">
    <property type="taxonomic scope" value="Bacteria"/>
</dbReference>
<dbReference type="SUPFAM" id="SSF69618">
    <property type="entry name" value="HemD-like"/>
    <property type="match status" value="1"/>
</dbReference>
<dbReference type="GO" id="GO:0004852">
    <property type="term" value="F:uroporphyrinogen-III synthase activity"/>
    <property type="evidence" value="ECO:0007669"/>
    <property type="project" value="InterPro"/>
</dbReference>
<dbReference type="KEGG" id="nar:Saro_2787"/>
<dbReference type="CDD" id="cd06578">
    <property type="entry name" value="HemD"/>
    <property type="match status" value="1"/>
</dbReference>
<dbReference type="RefSeq" id="WP_011446427.1">
    <property type="nucleotide sequence ID" value="NC_007794.1"/>
</dbReference>
<name>Q2G4K0_NOVAD</name>
<dbReference type="EMBL" id="CP000248">
    <property type="protein sequence ID" value="ABD27223.1"/>
    <property type="molecule type" value="Genomic_DNA"/>
</dbReference>
<dbReference type="InterPro" id="IPR003754">
    <property type="entry name" value="4pyrrol_synth_uPrphyn_synth"/>
</dbReference>